<keyword evidence="1" id="KW-0472">Membrane</keyword>
<feature type="transmembrane region" description="Helical" evidence="1">
    <location>
        <begin position="126"/>
        <end position="148"/>
    </location>
</feature>
<evidence type="ECO:0000313" key="3">
    <source>
        <dbReference type="Proteomes" id="UP000027186"/>
    </source>
</evidence>
<evidence type="ECO:0000313" key="2">
    <source>
        <dbReference type="EMBL" id="AIB11198.1"/>
    </source>
</evidence>
<evidence type="ECO:0000256" key="1">
    <source>
        <dbReference type="SAM" id="Phobius"/>
    </source>
</evidence>
<sequence>MTMTHYMELLAVNQPWNLLIFMAVPVILAETVAISELYLLYTRDYDGPVRWLNRWAGITVGVYFTGVFVHLMQNAVVPLTVSGGWRGPADVLAVGFYLAGIVPLGGIALLDLGLIGRGRSEHGRMAIHAALVGLFLIVAHIAMIFGMLDPTLLTGAVATGGHTMH</sequence>
<accession>A0A060DJN0</accession>
<reference evidence="2 3" key="1">
    <citation type="journal article" date="2014" name="Genome Announc.">
        <title>Complete Genome Sequence of the Model Rhizosphere Strain Azospirillum brasilense Az39, Successfully Applied in Agriculture.</title>
        <authorList>
            <person name="Rivera D."/>
            <person name="Revale S."/>
            <person name="Molina R."/>
            <person name="Gualpa J."/>
            <person name="Puente M."/>
            <person name="Maroniche G."/>
            <person name="Paris G."/>
            <person name="Baker D."/>
            <person name="Clavijo B."/>
            <person name="McLay K."/>
            <person name="Spaepen S."/>
            <person name="Perticari A."/>
            <person name="Vazquez M."/>
            <person name="Wisniewski-Dye F."/>
            <person name="Watkins C."/>
            <person name="Martinez-Abarca F."/>
            <person name="Vanderleyden J."/>
            <person name="Cassan F."/>
        </authorList>
    </citation>
    <scope>NUCLEOTIDE SEQUENCE [LARGE SCALE GENOMIC DNA]</scope>
    <source>
        <strain evidence="2 3">Az39</strain>
    </source>
</reference>
<dbReference type="RefSeq" id="WP_038526913.1">
    <property type="nucleotide sequence ID" value="NZ_CP007793.1"/>
</dbReference>
<feature type="transmembrane region" description="Helical" evidence="1">
    <location>
        <begin position="91"/>
        <end position="114"/>
    </location>
</feature>
<dbReference type="InterPro" id="IPR046547">
    <property type="entry name" value="DUF6803"/>
</dbReference>
<keyword evidence="1" id="KW-0812">Transmembrane</keyword>
<keyword evidence="1" id="KW-1133">Transmembrane helix</keyword>
<organism evidence="2 3">
    <name type="scientific">Azospirillum argentinense</name>
    <dbReference type="NCBI Taxonomy" id="2970906"/>
    <lineage>
        <taxon>Bacteria</taxon>
        <taxon>Pseudomonadati</taxon>
        <taxon>Pseudomonadota</taxon>
        <taxon>Alphaproteobacteria</taxon>
        <taxon>Rhodospirillales</taxon>
        <taxon>Azospirillaceae</taxon>
        <taxon>Azospirillum</taxon>
    </lineage>
</organism>
<feature type="transmembrane region" description="Helical" evidence="1">
    <location>
        <begin position="52"/>
        <end position="71"/>
    </location>
</feature>
<dbReference type="Pfam" id="PF20617">
    <property type="entry name" value="DUF6803"/>
    <property type="match status" value="1"/>
</dbReference>
<dbReference type="EMBL" id="CP007793">
    <property type="protein sequence ID" value="AIB11198.1"/>
    <property type="molecule type" value="Genomic_DNA"/>
</dbReference>
<proteinExistence type="predicted"/>
<gene>
    <name evidence="2" type="ORF">ABAZ39_04040</name>
</gene>
<name>A0A060DJN0_9PROT</name>
<dbReference type="Proteomes" id="UP000027186">
    <property type="component" value="Chromosome"/>
</dbReference>
<feature type="transmembrane region" description="Helical" evidence="1">
    <location>
        <begin position="20"/>
        <end position="40"/>
    </location>
</feature>
<dbReference type="KEGG" id="abq:ABAZ39_04040"/>
<dbReference type="AlphaFoldDB" id="A0A060DJN0"/>
<protein>
    <submittedName>
        <fullName evidence="2">Permease</fullName>
    </submittedName>
</protein>